<dbReference type="OrthoDB" id="167007at2759"/>
<evidence type="ECO:0000256" key="6">
    <source>
        <dbReference type="SAM" id="MobiDB-lite"/>
    </source>
</evidence>
<evidence type="ECO:0000256" key="2">
    <source>
        <dbReference type="ARBA" id="ARBA00009544"/>
    </source>
</evidence>
<dbReference type="eggNOG" id="ENOG502SSH8">
    <property type="taxonomic scope" value="Eukaryota"/>
</dbReference>
<reference evidence="9" key="1">
    <citation type="journal article" date="2009" name="Nature">
        <title>Genome sequence and analysis of the Irish potato famine pathogen Phytophthora infestans.</title>
        <authorList>
            <consortium name="The Broad Institute Genome Sequencing Platform"/>
            <person name="Haas B.J."/>
            <person name="Kamoun S."/>
            <person name="Zody M.C."/>
            <person name="Jiang R.H."/>
            <person name="Handsaker R.E."/>
            <person name="Cano L.M."/>
            <person name="Grabherr M."/>
            <person name="Kodira C.D."/>
            <person name="Raffaele S."/>
            <person name="Torto-Alalibo T."/>
            <person name="Bozkurt T.O."/>
            <person name="Ah-Fong A.M."/>
            <person name="Alvarado L."/>
            <person name="Anderson V.L."/>
            <person name="Armstrong M.R."/>
            <person name="Avrova A."/>
            <person name="Baxter L."/>
            <person name="Beynon J."/>
            <person name="Boevink P.C."/>
            <person name="Bollmann S.R."/>
            <person name="Bos J.I."/>
            <person name="Bulone V."/>
            <person name="Cai G."/>
            <person name="Cakir C."/>
            <person name="Carrington J.C."/>
            <person name="Chawner M."/>
            <person name="Conti L."/>
            <person name="Costanzo S."/>
            <person name="Ewan R."/>
            <person name="Fahlgren N."/>
            <person name="Fischbach M.A."/>
            <person name="Fugelstad J."/>
            <person name="Gilroy E.M."/>
            <person name="Gnerre S."/>
            <person name="Green P.J."/>
            <person name="Grenville-Briggs L.J."/>
            <person name="Griffith J."/>
            <person name="Grunwald N.J."/>
            <person name="Horn K."/>
            <person name="Horner N.R."/>
            <person name="Hu C.H."/>
            <person name="Huitema E."/>
            <person name="Jeong D.H."/>
            <person name="Jones A.M."/>
            <person name="Jones J.D."/>
            <person name="Jones R.W."/>
            <person name="Karlsson E.K."/>
            <person name="Kunjeti S.G."/>
            <person name="Lamour K."/>
            <person name="Liu Z."/>
            <person name="Ma L."/>
            <person name="Maclean D."/>
            <person name="Chibucos M.C."/>
            <person name="McDonald H."/>
            <person name="McWalters J."/>
            <person name="Meijer H.J."/>
            <person name="Morgan W."/>
            <person name="Morris P.F."/>
            <person name="Munro C.A."/>
            <person name="O'Neill K."/>
            <person name="Ospina-Giraldo M."/>
            <person name="Pinzon A."/>
            <person name="Pritchard L."/>
            <person name="Ramsahoye B."/>
            <person name="Ren Q."/>
            <person name="Restrepo S."/>
            <person name="Roy S."/>
            <person name="Sadanandom A."/>
            <person name="Savidor A."/>
            <person name="Schornack S."/>
            <person name="Schwartz D.C."/>
            <person name="Schumann U.D."/>
            <person name="Schwessinger B."/>
            <person name="Seyer L."/>
            <person name="Sharpe T."/>
            <person name="Silvar C."/>
            <person name="Song J."/>
            <person name="Studholme D.J."/>
            <person name="Sykes S."/>
            <person name="Thines M."/>
            <person name="van de Vondervoort P.J."/>
            <person name="Phuntumart V."/>
            <person name="Wawra S."/>
            <person name="Weide R."/>
            <person name="Win J."/>
            <person name="Young C."/>
            <person name="Zhou S."/>
            <person name="Fry W."/>
            <person name="Meyers B.C."/>
            <person name="van West P."/>
            <person name="Ristaino J."/>
            <person name="Govers F."/>
            <person name="Birch P.R."/>
            <person name="Whisson S.C."/>
            <person name="Judelson H.S."/>
            <person name="Nusbaum C."/>
        </authorList>
    </citation>
    <scope>NUCLEOTIDE SEQUENCE [LARGE SCALE GENOMIC DNA]</scope>
    <source>
        <strain evidence="9">T30-4</strain>
    </source>
</reference>
<protein>
    <submittedName>
        <fullName evidence="8">Elicitin-like mating protein M25</fullName>
    </submittedName>
</protein>
<dbReference type="VEuPathDB" id="FungiDB:PITG_02525"/>
<dbReference type="Pfam" id="PF00964">
    <property type="entry name" value="Elicitin"/>
    <property type="match status" value="1"/>
</dbReference>
<feature type="chain" id="PRO_5003012013" evidence="7">
    <location>
        <begin position="18"/>
        <end position="259"/>
    </location>
</feature>
<dbReference type="OMA" id="MIVKTDH"/>
<feature type="region of interest" description="Disordered" evidence="6">
    <location>
        <begin position="224"/>
        <end position="259"/>
    </location>
</feature>
<evidence type="ECO:0000256" key="1">
    <source>
        <dbReference type="ARBA" id="ARBA00004613"/>
    </source>
</evidence>
<evidence type="ECO:0000256" key="3">
    <source>
        <dbReference type="ARBA" id="ARBA00022525"/>
    </source>
</evidence>
<feature type="region of interest" description="Disordered" evidence="6">
    <location>
        <begin position="114"/>
        <end position="201"/>
    </location>
</feature>
<feature type="compositionally biased region" description="Basic and acidic residues" evidence="6">
    <location>
        <begin position="114"/>
        <end position="123"/>
    </location>
</feature>
<dbReference type="EMBL" id="DS028120">
    <property type="protein sequence ID" value="EEY64008.1"/>
    <property type="molecule type" value="Genomic_DNA"/>
</dbReference>
<dbReference type="HOGENOM" id="CLU_103150_0_0_1"/>
<comment type="similarity">
    <text evidence="2">Belongs to the elicitin family.</text>
</comment>
<dbReference type="STRING" id="403677.D0MWJ5"/>
<keyword evidence="3" id="KW-0964">Secreted</keyword>
<dbReference type="Gene3D" id="1.10.239.10">
    <property type="entry name" value="Elicitin domain"/>
    <property type="match status" value="1"/>
</dbReference>
<dbReference type="GeneID" id="9470137"/>
<dbReference type="RefSeq" id="XP_002907444.1">
    <property type="nucleotide sequence ID" value="XM_002907398.1"/>
</dbReference>
<keyword evidence="5" id="KW-1015">Disulfide bond</keyword>
<dbReference type="AlphaFoldDB" id="D0MWJ5"/>
<keyword evidence="4" id="KW-0928">Hypersensitive response elicitation</keyword>
<proteinExistence type="inferred from homology"/>
<feature type="compositionally biased region" description="Basic and acidic residues" evidence="6">
    <location>
        <begin position="137"/>
        <end position="201"/>
    </location>
</feature>
<evidence type="ECO:0000256" key="7">
    <source>
        <dbReference type="SAM" id="SignalP"/>
    </source>
</evidence>
<evidence type="ECO:0000313" key="9">
    <source>
        <dbReference type="Proteomes" id="UP000006643"/>
    </source>
</evidence>
<dbReference type="Proteomes" id="UP000006643">
    <property type="component" value="Unassembled WGS sequence"/>
</dbReference>
<keyword evidence="7" id="KW-0732">Signal</keyword>
<comment type="subcellular location">
    <subcellularLocation>
        <location evidence="1">Secreted</location>
    </subcellularLocation>
</comment>
<name>D0MWJ5_PHYIT</name>
<evidence type="ECO:0000256" key="4">
    <source>
        <dbReference type="ARBA" id="ARBA00022978"/>
    </source>
</evidence>
<evidence type="ECO:0000313" key="8">
    <source>
        <dbReference type="EMBL" id="EEY64008.1"/>
    </source>
</evidence>
<feature type="signal peptide" evidence="7">
    <location>
        <begin position="1"/>
        <end position="17"/>
    </location>
</feature>
<dbReference type="InterPro" id="IPR036470">
    <property type="entry name" value="Elicitin_sf"/>
</dbReference>
<organism evidence="8 9">
    <name type="scientific">Phytophthora infestans (strain T30-4)</name>
    <name type="common">Potato late blight agent</name>
    <dbReference type="NCBI Taxonomy" id="403677"/>
    <lineage>
        <taxon>Eukaryota</taxon>
        <taxon>Sar</taxon>
        <taxon>Stramenopiles</taxon>
        <taxon>Oomycota</taxon>
        <taxon>Peronosporomycetes</taxon>
        <taxon>Peronosporales</taxon>
        <taxon>Peronosporaceae</taxon>
        <taxon>Phytophthora</taxon>
    </lineage>
</organism>
<dbReference type="PRINTS" id="PR01217">
    <property type="entry name" value="PRICHEXTENSN"/>
</dbReference>
<gene>
    <name evidence="8" type="ORF">PITG_02525</name>
</gene>
<dbReference type="GO" id="GO:0005576">
    <property type="term" value="C:extracellular region"/>
    <property type="evidence" value="ECO:0007669"/>
    <property type="project" value="UniProtKB-SubCell"/>
</dbReference>
<keyword evidence="9" id="KW-1185">Reference proteome</keyword>
<dbReference type="InParanoid" id="D0MWJ5"/>
<dbReference type="InterPro" id="IPR002200">
    <property type="entry name" value="Elicitin"/>
</dbReference>
<dbReference type="KEGG" id="pif:PITG_02525"/>
<dbReference type="SMART" id="SM01187">
    <property type="entry name" value="Elicitin"/>
    <property type="match status" value="1"/>
</dbReference>
<dbReference type="GO" id="GO:0052040">
    <property type="term" value="P:symbiont-mediated perturbation of host programmed cell death"/>
    <property type="evidence" value="ECO:0007669"/>
    <property type="project" value="UniProtKB-KW"/>
</dbReference>
<evidence type="ECO:0000256" key="5">
    <source>
        <dbReference type="ARBA" id="ARBA00023157"/>
    </source>
</evidence>
<dbReference type="SUPFAM" id="SSF48647">
    <property type="entry name" value="Fungal elicitin"/>
    <property type="match status" value="1"/>
</dbReference>
<sequence length="259" mass="28838">MLFGIFFFFLLSAFVAAAEDACSSTEVVKFAKLYGNEHLRPCQKVSAGFSIAPPKGYPTDPQVKAMCASYECRALIEDVLALKPSDCYLSFAGVKLNAYKIMCAFKDACNGEKDKDHEDDKHHSTAKPTTHYPTSKPADEKYYLTPKPTEDKHYSTSKPTDGKYDPTRKPTDEKYSKTPKPTDDKHYPAPKPTGDKDHHGLDEPMIVKTDHDDKHYPIHCADNEKANEADGLKPPMNGTALELFPMPNTTYKATPSPKP</sequence>
<accession>D0MWJ5</accession>